<reference evidence="1 2" key="1">
    <citation type="journal article" date="2020" name="Phytopathology">
        <title>A high-quality genome resource of Botrytis fragariae, a new and rapidly spreading fungal pathogen causing strawberry gray mold in the U.S.A.</title>
        <authorList>
            <person name="Wu Y."/>
            <person name="Saski C.A."/>
            <person name="Schnabel G."/>
            <person name="Xiao S."/>
            <person name="Hu M."/>
        </authorList>
    </citation>
    <scope>NUCLEOTIDE SEQUENCE [LARGE SCALE GENOMIC DNA]</scope>
    <source>
        <strain evidence="1 2">BVB16</strain>
    </source>
</reference>
<proteinExistence type="predicted"/>
<dbReference type="EMBL" id="JABFCT010000010">
    <property type="protein sequence ID" value="KAF5872343.1"/>
    <property type="molecule type" value="Genomic_DNA"/>
</dbReference>
<name>A0A8H6EHF8_9HELO</name>
<keyword evidence="2" id="KW-1185">Reference proteome</keyword>
<comment type="caution">
    <text evidence="1">The sequence shown here is derived from an EMBL/GenBank/DDBJ whole genome shotgun (WGS) entry which is preliminary data.</text>
</comment>
<gene>
    <name evidence="1" type="ORF">Bfra_005701</name>
</gene>
<dbReference type="AlphaFoldDB" id="A0A8H6EHF8"/>
<dbReference type="GeneID" id="59259771"/>
<dbReference type="RefSeq" id="XP_037191289.1">
    <property type="nucleotide sequence ID" value="XM_037336079.1"/>
</dbReference>
<protein>
    <submittedName>
        <fullName evidence="1">Uncharacterized protein</fullName>
    </submittedName>
</protein>
<evidence type="ECO:0000313" key="1">
    <source>
        <dbReference type="EMBL" id="KAF5872343.1"/>
    </source>
</evidence>
<evidence type="ECO:0000313" key="2">
    <source>
        <dbReference type="Proteomes" id="UP000531561"/>
    </source>
</evidence>
<accession>A0A8H6EHF8</accession>
<dbReference type="OrthoDB" id="4369634at2759"/>
<dbReference type="Proteomes" id="UP000531561">
    <property type="component" value="Unassembled WGS sequence"/>
</dbReference>
<organism evidence="1 2">
    <name type="scientific">Botrytis fragariae</name>
    <dbReference type="NCBI Taxonomy" id="1964551"/>
    <lineage>
        <taxon>Eukaryota</taxon>
        <taxon>Fungi</taxon>
        <taxon>Dikarya</taxon>
        <taxon>Ascomycota</taxon>
        <taxon>Pezizomycotina</taxon>
        <taxon>Leotiomycetes</taxon>
        <taxon>Helotiales</taxon>
        <taxon>Sclerotiniaceae</taxon>
        <taxon>Botrytis</taxon>
    </lineage>
</organism>
<sequence>MEKDFEAQFILRFTKFKRDTTQEDDIIHLAPLDKEEVNYMRPLALLIQHCLGNGLLTPSIAAVLNHTEATLAKGTTRYYVLVYNERVKAMLILRGAPKIASEPLTDHNLLFLNSICNARKAVRHARLQGTWEAVKAIGIATASLVIPEIVLKDLSTNSKMLLPKGTMKNIPISDTVPPWLHKNHLHTCLLANEQNPVHVAEGESYMVGPTFVLDGDELKQIEVSTTELYRHHTVEYRVLEDVYEA</sequence>